<dbReference type="PANTHER" id="PTHR46268:SF15">
    <property type="entry name" value="UNIVERSAL STRESS PROTEIN HP_0031"/>
    <property type="match status" value="1"/>
</dbReference>
<proteinExistence type="inferred from homology"/>
<dbReference type="PANTHER" id="PTHR46268">
    <property type="entry name" value="STRESS RESPONSE PROTEIN NHAX"/>
    <property type="match status" value="1"/>
</dbReference>
<dbReference type="EMBL" id="CP067420">
    <property type="protein sequence ID" value="QQP88120.1"/>
    <property type="molecule type" value="Genomic_DNA"/>
</dbReference>
<comment type="similarity">
    <text evidence="1">Belongs to the universal stress protein A family.</text>
</comment>
<evidence type="ECO:0000256" key="1">
    <source>
        <dbReference type="ARBA" id="ARBA00008791"/>
    </source>
</evidence>
<sequence>MALKNLMVVVDTSKPAAARIDAAAMLAARHDAHLTGLFVSAPPALPSYVAGELGDSVIALQQRMAQEIADEAAGLFRQRVELAGIGSRAEWRALRGDPTEVAGIVGRYADLVILGQIDPDRNRDVPPVHPEDVLFDCGRPVLMVPYAGRFPTIGEQVLVGWNASREAARAVNDALPFLETAKKVSVLAVNPKTGINGLGDEPGADISLHLARHGVPVTADHVNARGMDPGDMILNYATDVSADLLVMGAYGRSRLRELVLGGVTRHIMQHMTIPVLFSH</sequence>
<evidence type="ECO:0000313" key="4">
    <source>
        <dbReference type="Proteomes" id="UP000595197"/>
    </source>
</evidence>
<organism evidence="3 4">
    <name type="scientific">Skermanella cutis</name>
    <dbReference type="NCBI Taxonomy" id="2775420"/>
    <lineage>
        <taxon>Bacteria</taxon>
        <taxon>Pseudomonadati</taxon>
        <taxon>Pseudomonadota</taxon>
        <taxon>Alphaproteobacteria</taxon>
        <taxon>Rhodospirillales</taxon>
        <taxon>Azospirillaceae</taxon>
        <taxon>Skermanella</taxon>
    </lineage>
</organism>
<feature type="domain" description="UspA" evidence="2">
    <location>
        <begin position="157"/>
        <end position="276"/>
    </location>
</feature>
<name>A0ABX7B1D0_9PROT</name>
<accession>A0ABX7B1D0</accession>
<dbReference type="PRINTS" id="PR01438">
    <property type="entry name" value="UNVRSLSTRESS"/>
</dbReference>
<dbReference type="InterPro" id="IPR006016">
    <property type="entry name" value="UspA"/>
</dbReference>
<dbReference type="Gene3D" id="3.40.50.12370">
    <property type="match status" value="1"/>
</dbReference>
<evidence type="ECO:0000313" key="3">
    <source>
        <dbReference type="EMBL" id="QQP88120.1"/>
    </source>
</evidence>
<keyword evidence="4" id="KW-1185">Reference proteome</keyword>
<dbReference type="Pfam" id="PF00582">
    <property type="entry name" value="Usp"/>
    <property type="match status" value="2"/>
</dbReference>
<gene>
    <name evidence="3" type="ORF">IGS68_18935</name>
</gene>
<evidence type="ECO:0000259" key="2">
    <source>
        <dbReference type="Pfam" id="PF00582"/>
    </source>
</evidence>
<dbReference type="RefSeq" id="WP_201072590.1">
    <property type="nucleotide sequence ID" value="NZ_CP067420.1"/>
</dbReference>
<reference evidence="3" key="1">
    <citation type="submission" date="2021-02" db="EMBL/GenBank/DDBJ databases">
        <title>Skermanella TT6 skin isolate.</title>
        <authorList>
            <person name="Lee K."/>
            <person name="Ganzorig M."/>
        </authorList>
    </citation>
    <scope>NUCLEOTIDE SEQUENCE</scope>
    <source>
        <strain evidence="3">TT6</strain>
    </source>
</reference>
<dbReference type="CDD" id="cd00293">
    <property type="entry name" value="USP-like"/>
    <property type="match status" value="1"/>
</dbReference>
<dbReference type="SUPFAM" id="SSF52402">
    <property type="entry name" value="Adenine nucleotide alpha hydrolases-like"/>
    <property type="match status" value="2"/>
</dbReference>
<dbReference type="InterPro" id="IPR006015">
    <property type="entry name" value="Universal_stress_UspA"/>
</dbReference>
<dbReference type="Proteomes" id="UP000595197">
    <property type="component" value="Chromosome"/>
</dbReference>
<feature type="domain" description="UspA" evidence="2">
    <location>
        <begin position="4"/>
        <end position="102"/>
    </location>
</feature>
<protein>
    <submittedName>
        <fullName evidence="3">Universal stress protein</fullName>
    </submittedName>
</protein>